<dbReference type="Pfam" id="PF00512">
    <property type="entry name" value="HisKA"/>
    <property type="match status" value="1"/>
</dbReference>
<dbReference type="EC" id="2.7.13.3" evidence="2"/>
<dbReference type="Gene3D" id="1.10.287.130">
    <property type="match status" value="1"/>
</dbReference>
<evidence type="ECO:0000256" key="11">
    <source>
        <dbReference type="ARBA" id="ARBA00037696"/>
    </source>
</evidence>
<dbReference type="CDD" id="cd00082">
    <property type="entry name" value="HisKA"/>
    <property type="match status" value="1"/>
</dbReference>
<comment type="catalytic activity">
    <reaction evidence="1">
        <text>ATP + protein L-histidine = ADP + protein N-phospho-L-histidine.</text>
        <dbReference type="EC" id="2.7.13.3"/>
    </reaction>
</comment>
<evidence type="ECO:0000256" key="4">
    <source>
        <dbReference type="ARBA" id="ARBA00022679"/>
    </source>
</evidence>
<gene>
    <name evidence="17" type="ORF">GBM96_05630</name>
</gene>
<dbReference type="InterPro" id="IPR003594">
    <property type="entry name" value="HATPase_dom"/>
</dbReference>
<dbReference type="PROSITE" id="PS50112">
    <property type="entry name" value="PAS"/>
    <property type="match status" value="1"/>
</dbReference>
<dbReference type="SMART" id="SM00387">
    <property type="entry name" value="HATPase_c"/>
    <property type="match status" value="1"/>
</dbReference>
<evidence type="ECO:0000256" key="1">
    <source>
        <dbReference type="ARBA" id="ARBA00000085"/>
    </source>
</evidence>
<dbReference type="SUPFAM" id="SSF55785">
    <property type="entry name" value="PYP-like sensor domain (PAS domain)"/>
    <property type="match status" value="1"/>
</dbReference>
<accession>A0AAI9SDG4</accession>
<keyword evidence="6" id="KW-0418">Kinase</keyword>
<dbReference type="PANTHER" id="PTHR43065:SF16">
    <property type="entry name" value="SENSORY HISTIDINE KINASE_PHOSPHATASE NTRB"/>
    <property type="match status" value="1"/>
</dbReference>
<dbReference type="Pfam" id="PF00989">
    <property type="entry name" value="PAS"/>
    <property type="match status" value="1"/>
</dbReference>
<keyword evidence="18" id="KW-1185">Reference proteome</keyword>
<evidence type="ECO:0000256" key="8">
    <source>
        <dbReference type="ARBA" id="ARBA00022840"/>
    </source>
</evidence>
<dbReference type="InterPro" id="IPR036890">
    <property type="entry name" value="HATPase_C_sf"/>
</dbReference>
<evidence type="ECO:0000256" key="6">
    <source>
        <dbReference type="ARBA" id="ARBA00022777"/>
    </source>
</evidence>
<dbReference type="PANTHER" id="PTHR43065">
    <property type="entry name" value="SENSOR HISTIDINE KINASE"/>
    <property type="match status" value="1"/>
</dbReference>
<dbReference type="Pfam" id="PF02518">
    <property type="entry name" value="HATPase_c"/>
    <property type="match status" value="1"/>
</dbReference>
<dbReference type="SUPFAM" id="SSF55874">
    <property type="entry name" value="ATPase domain of HSP90 chaperone/DNA topoisomerase II/histidine kinase"/>
    <property type="match status" value="1"/>
</dbReference>
<dbReference type="NCBIfam" id="NF008293">
    <property type="entry name" value="PRK11073.1"/>
    <property type="match status" value="1"/>
</dbReference>
<keyword evidence="9" id="KW-0902">Two-component regulatory system</keyword>
<dbReference type="InterPro" id="IPR005467">
    <property type="entry name" value="His_kinase_dom"/>
</dbReference>
<reference evidence="17 18" key="1">
    <citation type="submission" date="2019-10" db="EMBL/GenBank/DDBJ databases">
        <title>Genome diversity of Sutterella seckii.</title>
        <authorList>
            <person name="Chaplin A.V."/>
            <person name="Sokolova S.R."/>
            <person name="Mosin K.A."/>
            <person name="Ivanova E.L."/>
            <person name="Kochetkova T.O."/>
            <person name="Goltsov A.Y."/>
            <person name="Trofimov D.Y."/>
            <person name="Efimov B.A."/>
        </authorList>
    </citation>
    <scope>NUCLEOTIDE SEQUENCE [LARGE SCALE GENOMIC DNA]</scope>
    <source>
        <strain evidence="17 18">ASD3426</strain>
    </source>
</reference>
<protein>
    <recommendedName>
        <fullName evidence="12">Sensory histidine kinase/phosphatase NtrB</fullName>
        <ecNumber evidence="2">2.7.13.3</ecNumber>
    </recommendedName>
    <alternativeName>
        <fullName evidence="13">Nitrogen regulation protein NR(II)</fullName>
    </alternativeName>
    <alternativeName>
        <fullName evidence="14">Nitrogen regulator II</fullName>
    </alternativeName>
</protein>
<feature type="domain" description="Histidine kinase" evidence="15">
    <location>
        <begin position="152"/>
        <end position="370"/>
    </location>
</feature>
<evidence type="ECO:0000256" key="5">
    <source>
        <dbReference type="ARBA" id="ARBA00022741"/>
    </source>
</evidence>
<keyword evidence="5" id="KW-0547">Nucleotide-binding</keyword>
<evidence type="ECO:0000256" key="10">
    <source>
        <dbReference type="ARBA" id="ARBA00023231"/>
    </source>
</evidence>
<evidence type="ECO:0000259" key="15">
    <source>
        <dbReference type="PROSITE" id="PS50109"/>
    </source>
</evidence>
<dbReference type="InterPro" id="IPR000014">
    <property type="entry name" value="PAS"/>
</dbReference>
<evidence type="ECO:0000259" key="16">
    <source>
        <dbReference type="PROSITE" id="PS50112"/>
    </source>
</evidence>
<keyword evidence="10" id="KW-0535">Nitrogen fixation</keyword>
<dbReference type="AlphaFoldDB" id="A0AAI9SDG4"/>
<dbReference type="EMBL" id="WEHW01000014">
    <property type="protein sequence ID" value="KAB7651474.1"/>
    <property type="molecule type" value="Genomic_DNA"/>
</dbReference>
<organism evidence="17 18">
    <name type="scientific">Sutterella seckii</name>
    <dbReference type="NCBI Taxonomy" id="1944635"/>
    <lineage>
        <taxon>Bacteria</taxon>
        <taxon>Pseudomonadati</taxon>
        <taxon>Pseudomonadota</taxon>
        <taxon>Betaproteobacteria</taxon>
        <taxon>Burkholderiales</taxon>
        <taxon>Sutterellaceae</taxon>
        <taxon>Sutterella</taxon>
    </lineage>
</organism>
<dbReference type="GO" id="GO:0006355">
    <property type="term" value="P:regulation of DNA-templated transcription"/>
    <property type="evidence" value="ECO:0007669"/>
    <property type="project" value="InterPro"/>
</dbReference>
<dbReference type="PROSITE" id="PS50109">
    <property type="entry name" value="HIS_KIN"/>
    <property type="match status" value="1"/>
</dbReference>
<dbReference type="GO" id="GO:0000155">
    <property type="term" value="F:phosphorelay sensor kinase activity"/>
    <property type="evidence" value="ECO:0007669"/>
    <property type="project" value="InterPro"/>
</dbReference>
<evidence type="ECO:0000256" key="13">
    <source>
        <dbReference type="ARBA" id="ARBA00042313"/>
    </source>
</evidence>
<proteinExistence type="predicted"/>
<evidence type="ECO:0000256" key="7">
    <source>
        <dbReference type="ARBA" id="ARBA00022801"/>
    </source>
</evidence>
<dbReference type="SUPFAM" id="SSF47384">
    <property type="entry name" value="Homodimeric domain of signal transducing histidine kinase"/>
    <property type="match status" value="1"/>
</dbReference>
<evidence type="ECO:0000256" key="14">
    <source>
        <dbReference type="ARBA" id="ARBA00043094"/>
    </source>
</evidence>
<name>A0AAI9SDG4_9BURK</name>
<dbReference type="RefSeq" id="WP_139688625.1">
    <property type="nucleotide sequence ID" value="NZ_WEHW01000014.1"/>
</dbReference>
<evidence type="ECO:0000313" key="17">
    <source>
        <dbReference type="EMBL" id="KAB7651474.1"/>
    </source>
</evidence>
<dbReference type="Gene3D" id="3.30.450.20">
    <property type="entry name" value="PAS domain"/>
    <property type="match status" value="1"/>
</dbReference>
<evidence type="ECO:0000256" key="12">
    <source>
        <dbReference type="ARBA" id="ARBA00039567"/>
    </source>
</evidence>
<keyword evidence="8" id="KW-0067">ATP-binding</keyword>
<dbReference type="CDD" id="cd00130">
    <property type="entry name" value="PAS"/>
    <property type="match status" value="1"/>
</dbReference>
<evidence type="ECO:0000256" key="2">
    <source>
        <dbReference type="ARBA" id="ARBA00012438"/>
    </source>
</evidence>
<feature type="domain" description="PAS" evidence="16">
    <location>
        <begin position="19"/>
        <end position="57"/>
    </location>
</feature>
<dbReference type="InterPro" id="IPR003661">
    <property type="entry name" value="HisK_dim/P_dom"/>
</dbReference>
<dbReference type="InterPro" id="IPR013767">
    <property type="entry name" value="PAS_fold"/>
</dbReference>
<dbReference type="InterPro" id="IPR004358">
    <property type="entry name" value="Sig_transdc_His_kin-like_C"/>
</dbReference>
<keyword evidence="3" id="KW-0597">Phosphoprotein</keyword>
<evidence type="ECO:0000256" key="3">
    <source>
        <dbReference type="ARBA" id="ARBA00022553"/>
    </source>
</evidence>
<dbReference type="GO" id="GO:0005524">
    <property type="term" value="F:ATP binding"/>
    <property type="evidence" value="ECO:0007669"/>
    <property type="project" value="UniProtKB-KW"/>
</dbReference>
<evidence type="ECO:0000313" key="18">
    <source>
        <dbReference type="Proteomes" id="UP000469462"/>
    </source>
</evidence>
<dbReference type="PRINTS" id="PR00344">
    <property type="entry name" value="BCTRLSENSOR"/>
</dbReference>
<dbReference type="InterPro" id="IPR036097">
    <property type="entry name" value="HisK_dim/P_sf"/>
</dbReference>
<dbReference type="Proteomes" id="UP000469462">
    <property type="component" value="Unassembled WGS sequence"/>
</dbReference>
<comment type="function">
    <text evidence="11">Member of the two-component regulatory system NtrB/NtrC, which controls expression of the nitrogen-regulated (ntr) genes in response to nitrogen limitation. Under conditions of nitrogen limitation, NtrB autophosphorylates and transfers the phosphoryl group to NtrC. In the presence of nitrogen, acts as a phosphatase that dephosphorylates and inactivates NtrC.</text>
</comment>
<keyword evidence="4" id="KW-0808">Transferase</keyword>
<keyword evidence="7" id="KW-0378">Hydrolase</keyword>
<evidence type="ECO:0000256" key="9">
    <source>
        <dbReference type="ARBA" id="ARBA00023012"/>
    </source>
</evidence>
<comment type="caution">
    <text evidence="17">The sequence shown here is derived from an EMBL/GenBank/DDBJ whole genome shotgun (WGS) entry which is preliminary data.</text>
</comment>
<dbReference type="SMART" id="SM00388">
    <property type="entry name" value="HisKA"/>
    <property type="match status" value="1"/>
</dbReference>
<dbReference type="GO" id="GO:0016787">
    <property type="term" value="F:hydrolase activity"/>
    <property type="evidence" value="ECO:0007669"/>
    <property type="project" value="UniProtKB-KW"/>
</dbReference>
<sequence>MTTKIPHEPQKGALNSAPLLDALSTAVFSLDRVGRITTVNSAAETLLGRTRRGLQGEPAAEFIEEAGAWFPLSENAGMVSYASLTELRRGLADPVRVRAVLSSLSAEDVRASGLPFDTACLLEVSELEDALQAERSAMEASVRAANSELLRNLGHEIKNPLGGIRGAAQLLETELVRDEDRECTSVILEEAARLQSLVDRLLAPYRRPRTSEPVNIHEVLEHVRSLIGLEFATGLRIERDYDISAPAVIGDRGRFIQIFLNLARNAAEAMTSERARGKAEIVFVTRIARDVMLCGKRVRLALRVDVVDNGPGIPEEIRGRIFFPLVTGRAEGSGLGLSIVRAFVEEAGGAISVESRPGKTDFTVILPLGSRKEAEKSDRSPTGGTGIKI</sequence>
<dbReference type="InterPro" id="IPR035965">
    <property type="entry name" value="PAS-like_dom_sf"/>
</dbReference>
<dbReference type="Gene3D" id="3.30.565.10">
    <property type="entry name" value="Histidine kinase-like ATPase, C-terminal domain"/>
    <property type="match status" value="1"/>
</dbReference>